<dbReference type="RefSeq" id="WP_345126756.1">
    <property type="nucleotide sequence ID" value="NZ_BAABDI010000035.1"/>
</dbReference>
<accession>A0ABP7QWU0</accession>
<proteinExistence type="predicted"/>
<dbReference type="EMBL" id="BAABDI010000035">
    <property type="protein sequence ID" value="GAA3989013.1"/>
    <property type="molecule type" value="Genomic_DNA"/>
</dbReference>
<reference evidence="2" key="1">
    <citation type="journal article" date="2019" name="Int. J. Syst. Evol. Microbiol.">
        <title>The Global Catalogue of Microorganisms (GCM) 10K type strain sequencing project: providing services to taxonomists for standard genome sequencing and annotation.</title>
        <authorList>
            <consortium name="The Broad Institute Genomics Platform"/>
            <consortium name="The Broad Institute Genome Sequencing Center for Infectious Disease"/>
            <person name="Wu L."/>
            <person name="Ma J."/>
        </authorList>
    </citation>
    <scope>NUCLEOTIDE SEQUENCE [LARGE SCALE GENOMIC DNA]</scope>
    <source>
        <strain evidence="2">JCM 17217</strain>
    </source>
</reference>
<evidence type="ECO:0000313" key="2">
    <source>
        <dbReference type="Proteomes" id="UP001501556"/>
    </source>
</evidence>
<name>A0ABP7QWU0_9BACT</name>
<protein>
    <submittedName>
        <fullName evidence="1">Uncharacterized protein</fullName>
    </submittedName>
</protein>
<gene>
    <name evidence="1" type="ORF">GCM10022407_36980</name>
</gene>
<dbReference type="Proteomes" id="UP001501556">
    <property type="component" value="Unassembled WGS sequence"/>
</dbReference>
<comment type="caution">
    <text evidence="1">The sequence shown here is derived from an EMBL/GenBank/DDBJ whole genome shotgun (WGS) entry which is preliminary data.</text>
</comment>
<evidence type="ECO:0000313" key="1">
    <source>
        <dbReference type="EMBL" id="GAA3989013.1"/>
    </source>
</evidence>
<keyword evidence="2" id="KW-1185">Reference proteome</keyword>
<organism evidence="1 2">
    <name type="scientific">Hymenobacter antarcticus</name>
    <dbReference type="NCBI Taxonomy" id="486270"/>
    <lineage>
        <taxon>Bacteria</taxon>
        <taxon>Pseudomonadati</taxon>
        <taxon>Bacteroidota</taxon>
        <taxon>Cytophagia</taxon>
        <taxon>Cytophagales</taxon>
        <taxon>Hymenobacteraceae</taxon>
        <taxon>Hymenobacter</taxon>
    </lineage>
</organism>
<sequence>MAGLTDITFYDNLDIWQRVEVPGSRAFRLLANYVSDLYVQCLHGYKPPKISRISLCLVAENTPPHCWKTGSIALINYGFSSQAYNALTVDADKALYLLESLQDAVRHLCHAYGWDLAVFEGACHEVKSCDIQFRFMYPEKVARDGKKRAHLLLEKTLTTTFLSVCIDFEGKRVKAQLYEGPNRWWYDPIYAVTKHGRWINNDQFGVKTTRHDFQGWFSLQANKVCVE</sequence>